<keyword evidence="6 10" id="KW-0342">GTP-binding</keyword>
<accession>A0A518E1I4</accession>
<comment type="catalytic activity">
    <reaction evidence="9 10">
        <text>GTP + H2O = GDP + phosphate + H(+)</text>
        <dbReference type="Rhea" id="RHEA:19669"/>
        <dbReference type="ChEBI" id="CHEBI:15377"/>
        <dbReference type="ChEBI" id="CHEBI:15378"/>
        <dbReference type="ChEBI" id="CHEBI:37565"/>
        <dbReference type="ChEBI" id="CHEBI:43474"/>
        <dbReference type="ChEBI" id="CHEBI:58189"/>
        <dbReference type="EC" id="3.6.5.4"/>
    </reaction>
</comment>
<dbReference type="SMART" id="SM00962">
    <property type="entry name" value="SRP54"/>
    <property type="match status" value="1"/>
</dbReference>
<reference evidence="13 14" key="1">
    <citation type="submission" date="2019-02" db="EMBL/GenBank/DDBJ databases">
        <title>Deep-cultivation of Planctomycetes and their phenomic and genomic characterization uncovers novel biology.</title>
        <authorList>
            <person name="Wiegand S."/>
            <person name="Jogler M."/>
            <person name="Boedeker C."/>
            <person name="Pinto D."/>
            <person name="Vollmers J."/>
            <person name="Rivas-Marin E."/>
            <person name="Kohn T."/>
            <person name="Peeters S.H."/>
            <person name="Heuer A."/>
            <person name="Rast P."/>
            <person name="Oberbeckmann S."/>
            <person name="Bunk B."/>
            <person name="Jeske O."/>
            <person name="Meyerdierks A."/>
            <person name="Storesund J.E."/>
            <person name="Kallscheuer N."/>
            <person name="Luecker S."/>
            <person name="Lage O.M."/>
            <person name="Pohl T."/>
            <person name="Merkel B.J."/>
            <person name="Hornburger P."/>
            <person name="Mueller R.-W."/>
            <person name="Bruemmer F."/>
            <person name="Labrenz M."/>
            <person name="Spormann A.M."/>
            <person name="Op den Camp H."/>
            <person name="Overmann J."/>
            <person name="Amann R."/>
            <person name="Jetten M.S.M."/>
            <person name="Mascher T."/>
            <person name="Medema M.H."/>
            <person name="Devos D.P."/>
            <person name="Kaster A.-K."/>
            <person name="Ovreas L."/>
            <person name="Rohde M."/>
            <person name="Galperin M.Y."/>
            <person name="Jogler C."/>
        </authorList>
    </citation>
    <scope>NUCLEOTIDE SEQUENCE [LARGE SCALE GENOMIC DNA]</scope>
    <source>
        <strain evidence="13 14">Pla85_3_4</strain>
    </source>
</reference>
<comment type="function">
    <text evidence="10">Involved in targeting and insertion of nascent membrane proteins into the cytoplasmic membrane. Binds to the hydrophobic signal sequence of the ribosome-nascent chain (RNC) as it emerges from the ribosomes. The SRP-RNC complex is then targeted to the cytoplasmic membrane where it interacts with the SRP receptor FtsY.</text>
</comment>
<dbReference type="FunFam" id="3.40.50.300:FF:000022">
    <property type="entry name" value="Signal recognition particle 54 kDa subunit"/>
    <property type="match status" value="1"/>
</dbReference>
<evidence type="ECO:0000259" key="12">
    <source>
        <dbReference type="PROSITE" id="PS00300"/>
    </source>
</evidence>
<dbReference type="InterPro" id="IPR036225">
    <property type="entry name" value="SRP/SRP_N"/>
</dbReference>
<dbReference type="Gene3D" id="1.20.120.140">
    <property type="entry name" value="Signal recognition particle SRP54, nucleotide-binding domain"/>
    <property type="match status" value="1"/>
</dbReference>
<gene>
    <name evidence="10 13" type="primary">ffh</name>
    <name evidence="13" type="ORF">Pla8534_58080</name>
</gene>
<evidence type="ECO:0000256" key="10">
    <source>
        <dbReference type="HAMAP-Rule" id="MF_00306"/>
    </source>
</evidence>
<dbReference type="Pfam" id="PF00448">
    <property type="entry name" value="SRP54"/>
    <property type="match status" value="1"/>
</dbReference>
<dbReference type="KEGG" id="lcre:Pla8534_58080"/>
<dbReference type="OrthoDB" id="9804720at2"/>
<dbReference type="Pfam" id="PF02881">
    <property type="entry name" value="SRP54_N"/>
    <property type="match status" value="1"/>
</dbReference>
<dbReference type="InterPro" id="IPR000897">
    <property type="entry name" value="SRP54_GTPase_dom"/>
</dbReference>
<dbReference type="SUPFAM" id="SSF52540">
    <property type="entry name" value="P-loop containing nucleoside triphosphate hydrolases"/>
    <property type="match status" value="1"/>
</dbReference>
<evidence type="ECO:0000256" key="7">
    <source>
        <dbReference type="ARBA" id="ARBA00023135"/>
    </source>
</evidence>
<comment type="domain">
    <text evidence="10">Composed of three domains: the N-terminal N domain, which is responsible for interactions with the ribosome, the central G domain, which binds GTP, and the C-terminal M domain, which binds the RNA and the signal sequence of the RNC.</text>
</comment>
<dbReference type="CDD" id="cd18539">
    <property type="entry name" value="SRP_G"/>
    <property type="match status" value="1"/>
</dbReference>
<evidence type="ECO:0000313" key="14">
    <source>
        <dbReference type="Proteomes" id="UP000317648"/>
    </source>
</evidence>
<evidence type="ECO:0000256" key="3">
    <source>
        <dbReference type="ARBA" id="ARBA00022741"/>
    </source>
</evidence>
<feature type="region of interest" description="Disordered" evidence="11">
    <location>
        <begin position="445"/>
        <end position="488"/>
    </location>
</feature>
<dbReference type="HAMAP" id="MF_00306">
    <property type="entry name" value="SRP54"/>
    <property type="match status" value="1"/>
</dbReference>
<comment type="similarity">
    <text evidence="1 10">Belongs to the GTP-binding SRP family. SRP54 subfamily.</text>
</comment>
<name>A0A518E1I4_9BACT</name>
<dbReference type="InterPro" id="IPR004125">
    <property type="entry name" value="Signal_recog_particle_SRP54_M"/>
</dbReference>
<dbReference type="InterPro" id="IPR022941">
    <property type="entry name" value="SRP54"/>
</dbReference>
<dbReference type="GO" id="GO:0008312">
    <property type="term" value="F:7S RNA binding"/>
    <property type="evidence" value="ECO:0007669"/>
    <property type="project" value="InterPro"/>
</dbReference>
<protein>
    <recommendedName>
        <fullName evidence="10">Signal recognition particle protein</fullName>
        <ecNumber evidence="10">3.6.5.4</ecNumber>
    </recommendedName>
    <alternativeName>
        <fullName evidence="10">Fifty-four homolog</fullName>
    </alternativeName>
</protein>
<organism evidence="13 14">
    <name type="scientific">Lignipirellula cremea</name>
    <dbReference type="NCBI Taxonomy" id="2528010"/>
    <lineage>
        <taxon>Bacteria</taxon>
        <taxon>Pseudomonadati</taxon>
        <taxon>Planctomycetota</taxon>
        <taxon>Planctomycetia</taxon>
        <taxon>Pirellulales</taxon>
        <taxon>Pirellulaceae</taxon>
        <taxon>Lignipirellula</taxon>
    </lineage>
</organism>
<dbReference type="Proteomes" id="UP000317648">
    <property type="component" value="Chromosome"/>
</dbReference>
<dbReference type="InterPro" id="IPR036891">
    <property type="entry name" value="Signal_recog_part_SRP54_M_sf"/>
</dbReference>
<dbReference type="InterPro" id="IPR003593">
    <property type="entry name" value="AAA+_ATPase"/>
</dbReference>
<evidence type="ECO:0000313" key="13">
    <source>
        <dbReference type="EMBL" id="QDU97949.1"/>
    </source>
</evidence>
<evidence type="ECO:0000256" key="8">
    <source>
        <dbReference type="ARBA" id="ARBA00023274"/>
    </source>
</evidence>
<comment type="subunit">
    <text evidence="10">Part of the signal recognition particle protein translocation system, which is composed of SRP and FtsY.</text>
</comment>
<dbReference type="GO" id="GO:0003924">
    <property type="term" value="F:GTPase activity"/>
    <property type="evidence" value="ECO:0007669"/>
    <property type="project" value="UniProtKB-UniRule"/>
</dbReference>
<feature type="domain" description="SRP54-type proteins GTP-binding" evidence="12">
    <location>
        <begin position="267"/>
        <end position="280"/>
    </location>
</feature>
<dbReference type="NCBIfam" id="TIGR00959">
    <property type="entry name" value="ffh"/>
    <property type="match status" value="1"/>
</dbReference>
<feature type="binding site" evidence="10">
    <location>
        <begin position="106"/>
        <end position="113"/>
    </location>
    <ligand>
        <name>GTP</name>
        <dbReference type="ChEBI" id="CHEBI:37565"/>
    </ligand>
</feature>
<dbReference type="EMBL" id="CP036433">
    <property type="protein sequence ID" value="QDU97949.1"/>
    <property type="molecule type" value="Genomic_DNA"/>
</dbReference>
<evidence type="ECO:0000256" key="4">
    <source>
        <dbReference type="ARBA" id="ARBA00022801"/>
    </source>
</evidence>
<proteinExistence type="inferred from homology"/>
<evidence type="ECO:0000256" key="9">
    <source>
        <dbReference type="ARBA" id="ARBA00048027"/>
    </source>
</evidence>
<dbReference type="Pfam" id="PF02978">
    <property type="entry name" value="SRP_SPB"/>
    <property type="match status" value="1"/>
</dbReference>
<keyword evidence="7 10" id="KW-0733">Signal recognition particle</keyword>
<dbReference type="GO" id="GO:0005525">
    <property type="term" value="F:GTP binding"/>
    <property type="evidence" value="ECO:0007669"/>
    <property type="project" value="UniProtKB-UniRule"/>
</dbReference>
<keyword evidence="2 10" id="KW-0963">Cytoplasm</keyword>
<evidence type="ECO:0000256" key="5">
    <source>
        <dbReference type="ARBA" id="ARBA00022884"/>
    </source>
</evidence>
<dbReference type="InterPro" id="IPR004780">
    <property type="entry name" value="SRP"/>
</dbReference>
<dbReference type="InterPro" id="IPR027417">
    <property type="entry name" value="P-loop_NTPase"/>
</dbReference>
<dbReference type="EC" id="3.6.5.4" evidence="10"/>
<dbReference type="SUPFAM" id="SSF47446">
    <property type="entry name" value="Signal peptide-binding domain"/>
    <property type="match status" value="1"/>
</dbReference>
<evidence type="ECO:0000256" key="11">
    <source>
        <dbReference type="SAM" id="MobiDB-lite"/>
    </source>
</evidence>
<dbReference type="AlphaFoldDB" id="A0A518E1I4"/>
<dbReference type="InterPro" id="IPR042101">
    <property type="entry name" value="SRP54_N_sf"/>
</dbReference>
<dbReference type="PANTHER" id="PTHR11564">
    <property type="entry name" value="SIGNAL RECOGNITION PARTICLE 54K PROTEIN SRP54"/>
    <property type="match status" value="1"/>
</dbReference>
<dbReference type="SUPFAM" id="SSF47364">
    <property type="entry name" value="Domain of the SRP/SRP receptor G-proteins"/>
    <property type="match status" value="1"/>
</dbReference>
<feature type="binding site" evidence="10">
    <location>
        <begin position="188"/>
        <end position="192"/>
    </location>
    <ligand>
        <name>GTP</name>
        <dbReference type="ChEBI" id="CHEBI:37565"/>
    </ligand>
</feature>
<dbReference type="Gene3D" id="1.10.260.30">
    <property type="entry name" value="Signal recognition particle, SRP54 subunit, M-domain"/>
    <property type="match status" value="1"/>
</dbReference>
<keyword evidence="4 10" id="KW-0378">Hydrolase</keyword>
<dbReference type="RefSeq" id="WP_145056770.1">
    <property type="nucleotide sequence ID" value="NZ_CP036433.1"/>
</dbReference>
<evidence type="ECO:0000256" key="2">
    <source>
        <dbReference type="ARBA" id="ARBA00022490"/>
    </source>
</evidence>
<dbReference type="PANTHER" id="PTHR11564:SF5">
    <property type="entry name" value="SIGNAL RECOGNITION PARTICLE SUBUNIT SRP54"/>
    <property type="match status" value="1"/>
</dbReference>
<dbReference type="GO" id="GO:0006614">
    <property type="term" value="P:SRP-dependent cotranslational protein targeting to membrane"/>
    <property type="evidence" value="ECO:0007669"/>
    <property type="project" value="InterPro"/>
</dbReference>
<keyword evidence="8 10" id="KW-0687">Ribonucleoprotein</keyword>
<dbReference type="Gene3D" id="3.40.50.300">
    <property type="entry name" value="P-loop containing nucleotide triphosphate hydrolases"/>
    <property type="match status" value="1"/>
</dbReference>
<keyword evidence="14" id="KW-1185">Reference proteome</keyword>
<dbReference type="SMART" id="SM00382">
    <property type="entry name" value="AAA"/>
    <property type="match status" value="1"/>
</dbReference>
<sequence>MFDSLQKNLQQAFKSISGRGTLTESNMRDGLRLIEESLLEADVSYEVVKKFMAEVSEKALGEKVLLKLNPGEQLVGIVHQQLIDTLGPVDPSIPLRNTPTVLMLCGLQGSGKTTTCGKLAKLLLKQNIRPLLCAADLQRPAAIEQLHVLGKQLGVPVYSEPGATDPVKVCRNAKAKAEAEGAKVVILDTAGRLAIDAELMEQLRQIDRRTNPDQIFLVVDGMTGQDAVLSAKAFNDALSIDGVIMTKLDGDARGGALLSVKAVTEVPVKFIGVGEKLEDLEPFRPEGMASRILGMGDVVALVDTIRSEVDADAQKKAEEQWSKGQFTLDDLKKQMEMMAKPGLIKKLLGAMPGGGQLMEMMGAGGSGEADIKRLIGVINSMTPAERKNPKLIDPSRRRRIAHGAGVPPQQVTDVVKQHDMMKSMVTGLAGKGMGERMQMLNQVQEAATNPMGGMPKTKKGTGKRLSPAEKAKLKKQRDREMRKKKKGK</sequence>
<dbReference type="SMART" id="SM00963">
    <property type="entry name" value="SRP54_N"/>
    <property type="match status" value="1"/>
</dbReference>
<dbReference type="PROSITE" id="PS00300">
    <property type="entry name" value="SRP54"/>
    <property type="match status" value="1"/>
</dbReference>
<keyword evidence="3 10" id="KW-0547">Nucleotide-binding</keyword>
<keyword evidence="5 10" id="KW-0694">RNA-binding</keyword>
<feature type="compositionally biased region" description="Basic and acidic residues" evidence="11">
    <location>
        <begin position="466"/>
        <end position="481"/>
    </location>
</feature>
<dbReference type="GO" id="GO:0048500">
    <property type="term" value="C:signal recognition particle"/>
    <property type="evidence" value="ECO:0007669"/>
    <property type="project" value="UniProtKB-UniRule"/>
</dbReference>
<feature type="binding site" evidence="10">
    <location>
        <begin position="246"/>
        <end position="249"/>
    </location>
    <ligand>
        <name>GTP</name>
        <dbReference type="ChEBI" id="CHEBI:37565"/>
    </ligand>
</feature>
<comment type="subcellular location">
    <subcellularLocation>
        <location evidence="10">Cytoplasm</location>
    </subcellularLocation>
    <text evidence="10">The SRP-RNC complex is targeted to the cytoplasmic membrane.</text>
</comment>
<evidence type="ECO:0000256" key="1">
    <source>
        <dbReference type="ARBA" id="ARBA00005450"/>
    </source>
</evidence>
<dbReference type="InterPro" id="IPR013822">
    <property type="entry name" value="Signal_recog_particl_SRP54_hlx"/>
</dbReference>
<evidence type="ECO:0000256" key="6">
    <source>
        <dbReference type="ARBA" id="ARBA00023134"/>
    </source>
</evidence>